<dbReference type="InterPro" id="IPR024047">
    <property type="entry name" value="MM3350-like_sf"/>
</dbReference>
<organism evidence="1 2">
    <name type="scientific">Corynebacterium genitalium ATCC 33030</name>
    <dbReference type="NCBI Taxonomy" id="585529"/>
    <lineage>
        <taxon>Bacteria</taxon>
        <taxon>Bacillati</taxon>
        <taxon>Actinomycetota</taxon>
        <taxon>Actinomycetes</taxon>
        <taxon>Mycobacteriales</taxon>
        <taxon>Corynebacteriaceae</taxon>
        <taxon>Corynebacterium</taxon>
    </lineage>
</organism>
<dbReference type="Proteomes" id="UP000004208">
    <property type="component" value="Unassembled WGS sequence"/>
</dbReference>
<name>D7WBJ8_9CORY</name>
<evidence type="ECO:0000313" key="1">
    <source>
        <dbReference type="EMBL" id="EFK55229.1"/>
    </source>
</evidence>
<evidence type="ECO:0000313" key="2">
    <source>
        <dbReference type="Proteomes" id="UP000004208"/>
    </source>
</evidence>
<dbReference type="AlphaFoldDB" id="D7WBJ8"/>
<accession>D7WBJ8</accession>
<dbReference type="OrthoDB" id="4426135at2"/>
<protein>
    <submittedName>
        <fullName evidence="1">Uncharacterized protein</fullName>
    </submittedName>
</protein>
<dbReference type="RefSeq" id="WP_005287409.1">
    <property type="nucleotide sequence ID" value="NZ_CM000961.1"/>
</dbReference>
<keyword evidence="2" id="KW-1185">Reference proteome</keyword>
<dbReference type="SUPFAM" id="SSF159941">
    <property type="entry name" value="MM3350-like"/>
    <property type="match status" value="1"/>
</dbReference>
<dbReference type="HOGENOM" id="CLU_078731_0_0_11"/>
<proteinExistence type="predicted"/>
<gene>
    <name evidence="1" type="ORF">HMPREF0291_10487</name>
</gene>
<reference evidence="1" key="1">
    <citation type="submission" date="2010-06" db="EMBL/GenBank/DDBJ databases">
        <authorList>
            <person name="Muzny D."/>
            <person name="Qin X."/>
            <person name="Buhay C."/>
            <person name="Dugan-Rocha S."/>
            <person name="Ding Y."/>
            <person name="Chen G."/>
            <person name="Hawes A."/>
            <person name="Holder M."/>
            <person name="Jhangiani S."/>
            <person name="Johnson A."/>
            <person name="Khan Z."/>
            <person name="Li Z."/>
            <person name="Liu W."/>
            <person name="Liu X."/>
            <person name="Perez L."/>
            <person name="Shen H."/>
            <person name="Wang Q."/>
            <person name="Watt J."/>
            <person name="Xi L."/>
            <person name="Xin Y."/>
            <person name="Zhou J."/>
            <person name="Deng J."/>
            <person name="Jiang H."/>
            <person name="Liu Y."/>
            <person name="Qu J."/>
            <person name="Song X.-Z."/>
            <person name="Zhang L."/>
            <person name="Villasana D."/>
            <person name="Johnson A."/>
            <person name="Liu J."/>
            <person name="Liyanage D."/>
            <person name="Lorensuhewa L."/>
            <person name="Robinson T."/>
            <person name="Song A."/>
            <person name="Song B.-B."/>
            <person name="Dinh H."/>
            <person name="Thornton R."/>
            <person name="Coyle M."/>
            <person name="Francisco L."/>
            <person name="Jackson L."/>
            <person name="Javaid M."/>
            <person name="Korchina V."/>
            <person name="Kovar C."/>
            <person name="Mata R."/>
            <person name="Mathew T."/>
            <person name="Ngo R."/>
            <person name="Nguyen L."/>
            <person name="Nguyen N."/>
            <person name="Okwuonu G."/>
            <person name="Ongeri F."/>
            <person name="Pham C."/>
            <person name="Simmons D."/>
            <person name="Wilczek-Boney K."/>
            <person name="Hale W."/>
            <person name="Jakkamsetti A."/>
            <person name="Pham P."/>
            <person name="Ruth R."/>
            <person name="San Lucas F."/>
            <person name="Warren J."/>
            <person name="Zhang J."/>
            <person name="Zhao Z."/>
            <person name="Zhou C."/>
            <person name="Zhu D."/>
            <person name="Lee S."/>
            <person name="Bess C."/>
            <person name="Blankenburg K."/>
            <person name="Forbes L."/>
            <person name="Fu Q."/>
            <person name="Gubbala S."/>
            <person name="Hirani K."/>
            <person name="Jayaseelan J.C."/>
            <person name="Lara F."/>
            <person name="Munidasa M."/>
            <person name="Palculict T."/>
            <person name="Patil S."/>
            <person name="Pu L.-L."/>
            <person name="Saada N."/>
            <person name="Tang L."/>
            <person name="Weissenberger G."/>
            <person name="Zhu Y."/>
            <person name="Hemphill L."/>
            <person name="Shang Y."/>
            <person name="Youmans B."/>
            <person name="Ayvaz T."/>
            <person name="Ross M."/>
            <person name="Santibanez J."/>
            <person name="Aqrawi P."/>
            <person name="Gross S."/>
            <person name="Joshi V."/>
            <person name="Fowler G."/>
            <person name="Nazareth L."/>
            <person name="Reid J."/>
            <person name="Worley K."/>
            <person name="Petrosino J."/>
            <person name="Highlander S."/>
            <person name="Gibbs R."/>
        </authorList>
    </citation>
    <scope>NUCLEOTIDE SEQUENCE [LARGE SCALE GENOMIC DNA]</scope>
    <source>
        <strain evidence="1">ATCC 33030</strain>
    </source>
</reference>
<dbReference type="EMBL" id="ACLJ02000001">
    <property type="protein sequence ID" value="EFK55229.1"/>
    <property type="molecule type" value="Genomic_DNA"/>
</dbReference>
<dbReference type="STRING" id="585529.HMPREF0291_10487"/>
<comment type="caution">
    <text evidence="1">The sequence shown here is derived from an EMBL/GenBank/DDBJ whole genome shotgun (WGS) entry which is preliminary data.</text>
</comment>
<dbReference type="eggNOG" id="ENOG5031I3T">
    <property type="taxonomic scope" value="Bacteria"/>
</dbReference>
<sequence length="281" mass="30560">MSVVVELKRTLLVRCATMLADESVFRHIGLNSESTLEDVQRVLEVCFAMPDGPPSPTRFTADAEDAGRLEAGVQIGSYLRRGGDRLFFHWGLWQFELTLLDIYPRDSATPSALCVAGHGDFADQPFDIPAINAELLGPSAIENVLAGARDDVVDIVDRSHTLDFLPLLQAIDLPRPCELDPLVADTLASLPRERTPLARDAFWSTVLALSCLADDDTTDDVIETTMSALNWANPGGERYSARQIRSLCAGSLVRLASVGGYGAGGVSAVDKLDMYRALLRR</sequence>